<evidence type="ECO:0000256" key="2">
    <source>
        <dbReference type="ARBA" id="ARBA00005254"/>
    </source>
</evidence>
<dbReference type="SUPFAM" id="SSF52096">
    <property type="entry name" value="ClpP/crotonase"/>
    <property type="match status" value="1"/>
</dbReference>
<evidence type="ECO:0000256" key="1">
    <source>
        <dbReference type="ARBA" id="ARBA00005005"/>
    </source>
</evidence>
<dbReference type="InterPro" id="IPR001753">
    <property type="entry name" value="Enoyl-CoA_hydra/iso"/>
</dbReference>
<dbReference type="GO" id="GO:0006635">
    <property type="term" value="P:fatty acid beta-oxidation"/>
    <property type="evidence" value="ECO:0007669"/>
    <property type="project" value="UniProtKB-UniPathway"/>
</dbReference>
<evidence type="ECO:0000256" key="4">
    <source>
        <dbReference type="ARBA" id="ARBA00023098"/>
    </source>
</evidence>
<name>X0Y531_9ZZZZ</name>
<dbReference type="InterPro" id="IPR029045">
    <property type="entry name" value="ClpP/crotonase-like_dom_sf"/>
</dbReference>
<dbReference type="Gene3D" id="1.10.12.10">
    <property type="entry name" value="Lyase 2-enoyl-coa Hydratase, Chain A, domain 2"/>
    <property type="match status" value="1"/>
</dbReference>
<reference evidence="6" key="1">
    <citation type="journal article" date="2014" name="Front. Microbiol.">
        <title>High frequency of phylogenetically diverse reductive dehalogenase-homologous genes in deep subseafloor sedimentary metagenomes.</title>
        <authorList>
            <person name="Kawai M."/>
            <person name="Futagami T."/>
            <person name="Toyoda A."/>
            <person name="Takaki Y."/>
            <person name="Nishi S."/>
            <person name="Hori S."/>
            <person name="Arai W."/>
            <person name="Tsubouchi T."/>
            <person name="Morono Y."/>
            <person name="Uchiyama I."/>
            <person name="Ito T."/>
            <person name="Fujiyama A."/>
            <person name="Inagaki F."/>
            <person name="Takami H."/>
        </authorList>
    </citation>
    <scope>NUCLEOTIDE SEQUENCE</scope>
    <source>
        <strain evidence="6">Expedition CK06-06</strain>
    </source>
</reference>
<dbReference type="CDD" id="cd06558">
    <property type="entry name" value="crotonase-like"/>
    <property type="match status" value="1"/>
</dbReference>
<comment type="similarity">
    <text evidence="2">Belongs to the enoyl-CoA hydratase/isomerase family.</text>
</comment>
<dbReference type="Gene3D" id="3.90.226.10">
    <property type="entry name" value="2-enoyl-CoA Hydratase, Chain A, domain 1"/>
    <property type="match status" value="1"/>
</dbReference>
<dbReference type="FunFam" id="1.10.12.10:FF:000004">
    <property type="entry name" value="Delta3,5-delta2,4-dienoyl-CoA isomerase"/>
    <property type="match status" value="1"/>
</dbReference>
<sequence length="201" mass="21959">LKDFASAGFDGTLKNSLDFPEKLYELFDCCNVLEECPKPIIAAVHGKCVGGGLDIIAACDIRLCTKDATFSLKEASIGLVADMGVLQRLPLIIGQSFTREMAYTAGFFSAEEVARMGLVSGIYADRKAVMEEAKKLAGQIAENAPLAVQQTKKVLNYSRNATVEDGMSMAMHKNMVLLFSQDVREAMTAFMEKRKPNFKGK</sequence>
<dbReference type="InterPro" id="IPR045002">
    <property type="entry name" value="Ech1-like"/>
</dbReference>
<dbReference type="GO" id="GO:0051750">
    <property type="term" value="F:delta(3,5)-delta(2,4)-dienoyl-CoA isomerase activity"/>
    <property type="evidence" value="ECO:0007669"/>
    <property type="project" value="TreeGrafter"/>
</dbReference>
<comment type="pathway">
    <text evidence="1">Lipid metabolism; fatty acid beta-oxidation.</text>
</comment>
<dbReference type="Pfam" id="PF00378">
    <property type="entry name" value="ECH_1"/>
    <property type="match status" value="1"/>
</dbReference>
<dbReference type="EMBL" id="BARS01055233">
    <property type="protein sequence ID" value="GAG43798.1"/>
    <property type="molecule type" value="Genomic_DNA"/>
</dbReference>
<feature type="non-terminal residue" evidence="6">
    <location>
        <position position="1"/>
    </location>
</feature>
<accession>X0Y531</accession>
<evidence type="ECO:0000313" key="6">
    <source>
        <dbReference type="EMBL" id="GAG43798.1"/>
    </source>
</evidence>
<dbReference type="InterPro" id="IPR014748">
    <property type="entry name" value="Enoyl-CoA_hydra_C"/>
</dbReference>
<evidence type="ECO:0000256" key="5">
    <source>
        <dbReference type="ARBA" id="ARBA00023235"/>
    </source>
</evidence>
<dbReference type="PANTHER" id="PTHR43149:SF1">
    <property type="entry name" value="DELTA(3,5)-DELTA(2,4)-DIENOYL-COA ISOMERASE, MITOCHONDRIAL"/>
    <property type="match status" value="1"/>
</dbReference>
<protein>
    <recommendedName>
        <fullName evidence="7">Enoyl-CoA hydratase</fullName>
    </recommendedName>
</protein>
<evidence type="ECO:0008006" key="7">
    <source>
        <dbReference type="Google" id="ProtNLM"/>
    </source>
</evidence>
<keyword evidence="4" id="KW-0443">Lipid metabolism</keyword>
<comment type="caution">
    <text evidence="6">The sequence shown here is derived from an EMBL/GenBank/DDBJ whole genome shotgun (WGS) entry which is preliminary data.</text>
</comment>
<gene>
    <name evidence="6" type="ORF">S01H1_81598</name>
</gene>
<dbReference type="PANTHER" id="PTHR43149">
    <property type="entry name" value="ENOYL-COA HYDRATASE"/>
    <property type="match status" value="1"/>
</dbReference>
<keyword evidence="3" id="KW-0276">Fatty acid metabolism</keyword>
<evidence type="ECO:0000256" key="3">
    <source>
        <dbReference type="ARBA" id="ARBA00022832"/>
    </source>
</evidence>
<proteinExistence type="inferred from homology"/>
<organism evidence="6">
    <name type="scientific">marine sediment metagenome</name>
    <dbReference type="NCBI Taxonomy" id="412755"/>
    <lineage>
        <taxon>unclassified sequences</taxon>
        <taxon>metagenomes</taxon>
        <taxon>ecological metagenomes</taxon>
    </lineage>
</organism>
<dbReference type="UniPathway" id="UPA00659"/>
<dbReference type="AlphaFoldDB" id="X0Y531"/>
<keyword evidence="5" id="KW-0413">Isomerase</keyword>